<dbReference type="InterPro" id="IPR014118">
    <property type="entry name" value="T4SS_TraV"/>
</dbReference>
<dbReference type="PROSITE" id="PS51257">
    <property type="entry name" value="PROKAR_LIPOPROTEIN"/>
    <property type="match status" value="1"/>
</dbReference>
<feature type="region of interest" description="Disordered" evidence="1">
    <location>
        <begin position="143"/>
        <end position="184"/>
    </location>
</feature>
<dbReference type="EMBL" id="SNZE01000023">
    <property type="protein sequence ID" value="TDR30287.1"/>
    <property type="molecule type" value="Genomic_DNA"/>
</dbReference>
<reference evidence="3 4" key="1">
    <citation type="submission" date="2019-03" db="EMBL/GenBank/DDBJ databases">
        <title>Genomic Encyclopedia of Type Strains, Phase IV (KMG-IV): sequencing the most valuable type-strain genomes for metagenomic binning, comparative biology and taxonomic classification.</title>
        <authorList>
            <person name="Goeker M."/>
        </authorList>
    </citation>
    <scope>NUCLEOTIDE SEQUENCE [LARGE SCALE GENOMIC DNA]</scope>
    <source>
        <strain evidence="3 4">DSM 102852</strain>
    </source>
</reference>
<evidence type="ECO:0000313" key="4">
    <source>
        <dbReference type="Proteomes" id="UP000294480"/>
    </source>
</evidence>
<evidence type="ECO:0000256" key="1">
    <source>
        <dbReference type="SAM" id="MobiDB-lite"/>
    </source>
</evidence>
<proteinExistence type="predicted"/>
<keyword evidence="3" id="KW-0449">Lipoprotein</keyword>
<protein>
    <submittedName>
        <fullName evidence="3">Type IV conjugative transfer system lipoprotein TraV</fullName>
    </submittedName>
</protein>
<name>A0A4R6Y5E9_9BURK</name>
<dbReference type="Pfam" id="PF09676">
    <property type="entry name" value="TraV"/>
    <property type="match status" value="1"/>
</dbReference>
<keyword evidence="2" id="KW-0732">Signal</keyword>
<gene>
    <name evidence="3" type="ORF">DFR44_12311</name>
</gene>
<accession>A0A4R6Y5E9</accession>
<dbReference type="Proteomes" id="UP000294480">
    <property type="component" value="Unassembled WGS sequence"/>
</dbReference>
<sequence>MIKPMIVGMSALLLVACSATGLDSKKTFNCKLGDSVSAGCKSISETYMHVNGGGVDPNAPLADNGGIRRTPFSGMPVRTPEQVMRVWVAPWEDKDGDLRDQSYMYLTLRESRWQIAHNLENIVDDYRPTIRLLGADGAEKSVQKANDAQLPDMGFKAPASVDRTTDPSPLNAKPNLIPPPVDLP</sequence>
<feature type="signal peptide" evidence="2">
    <location>
        <begin position="1"/>
        <end position="21"/>
    </location>
</feature>
<evidence type="ECO:0000313" key="3">
    <source>
        <dbReference type="EMBL" id="TDR30287.1"/>
    </source>
</evidence>
<evidence type="ECO:0000256" key="2">
    <source>
        <dbReference type="SAM" id="SignalP"/>
    </source>
</evidence>
<dbReference type="RefSeq" id="WP_162845226.1">
    <property type="nucleotide sequence ID" value="NZ_SNZE01000023.1"/>
</dbReference>
<keyword evidence="4" id="KW-1185">Reference proteome</keyword>
<dbReference type="AlphaFoldDB" id="A0A4R6Y5E9"/>
<organism evidence="3 4">
    <name type="scientific">Hydromonas duriensis</name>
    <dbReference type="NCBI Taxonomy" id="1527608"/>
    <lineage>
        <taxon>Bacteria</taxon>
        <taxon>Pseudomonadati</taxon>
        <taxon>Pseudomonadota</taxon>
        <taxon>Betaproteobacteria</taxon>
        <taxon>Burkholderiales</taxon>
        <taxon>Burkholderiaceae</taxon>
        <taxon>Hydromonas</taxon>
    </lineage>
</organism>
<feature type="chain" id="PRO_5020530168" evidence="2">
    <location>
        <begin position="22"/>
        <end position="184"/>
    </location>
</feature>
<comment type="caution">
    <text evidence="3">The sequence shown here is derived from an EMBL/GenBank/DDBJ whole genome shotgun (WGS) entry which is preliminary data.</text>
</comment>